<accession>A0AAV6VM06</accession>
<protein>
    <submittedName>
        <fullName evidence="1">Uncharacterized protein</fullName>
    </submittedName>
</protein>
<evidence type="ECO:0000313" key="1">
    <source>
        <dbReference type="EMBL" id="KAG8197063.1"/>
    </source>
</evidence>
<dbReference type="AlphaFoldDB" id="A0AAV6VM06"/>
<gene>
    <name evidence="1" type="ORF">JTE90_004330</name>
</gene>
<organism evidence="1 2">
    <name type="scientific">Oedothorax gibbosus</name>
    <dbReference type="NCBI Taxonomy" id="931172"/>
    <lineage>
        <taxon>Eukaryota</taxon>
        <taxon>Metazoa</taxon>
        <taxon>Ecdysozoa</taxon>
        <taxon>Arthropoda</taxon>
        <taxon>Chelicerata</taxon>
        <taxon>Arachnida</taxon>
        <taxon>Araneae</taxon>
        <taxon>Araneomorphae</taxon>
        <taxon>Entelegynae</taxon>
        <taxon>Araneoidea</taxon>
        <taxon>Linyphiidae</taxon>
        <taxon>Erigoninae</taxon>
        <taxon>Oedothorax</taxon>
    </lineage>
</organism>
<evidence type="ECO:0000313" key="2">
    <source>
        <dbReference type="Proteomes" id="UP000827092"/>
    </source>
</evidence>
<proteinExistence type="predicted"/>
<keyword evidence="2" id="KW-1185">Reference proteome</keyword>
<dbReference type="EMBL" id="JAFNEN010000059">
    <property type="protein sequence ID" value="KAG8197063.1"/>
    <property type="molecule type" value="Genomic_DNA"/>
</dbReference>
<sequence length="119" mass="13678">MGVNKNMIWNESRVVLHRCCVSLLVGILQEKGREWFFFIVCPLLLDAQRNIWFEKCPWGWLSVGGLFERLRDSVLERWGGSSISRGGSYLETVPRLTEGRIRVVVFVRGGVPYCFLLDG</sequence>
<comment type="caution">
    <text evidence="1">The sequence shown here is derived from an EMBL/GenBank/DDBJ whole genome shotgun (WGS) entry which is preliminary data.</text>
</comment>
<reference evidence="1 2" key="1">
    <citation type="journal article" date="2022" name="Nat. Ecol. Evol.">
        <title>A masculinizing supergene underlies an exaggerated male reproductive morph in a spider.</title>
        <authorList>
            <person name="Hendrickx F."/>
            <person name="De Corte Z."/>
            <person name="Sonet G."/>
            <person name="Van Belleghem S.M."/>
            <person name="Kostlbacher S."/>
            <person name="Vangestel C."/>
        </authorList>
    </citation>
    <scope>NUCLEOTIDE SEQUENCE [LARGE SCALE GENOMIC DNA]</scope>
    <source>
        <strain evidence="1">W744_W776</strain>
    </source>
</reference>
<dbReference type="Proteomes" id="UP000827092">
    <property type="component" value="Unassembled WGS sequence"/>
</dbReference>
<name>A0AAV6VM06_9ARAC</name>